<protein>
    <recommendedName>
        <fullName evidence="2">Heterokaryon incompatibility domain-containing protein</fullName>
    </recommendedName>
</protein>
<dbReference type="Gene3D" id="1.25.40.20">
    <property type="entry name" value="Ankyrin repeat-containing domain"/>
    <property type="match status" value="1"/>
</dbReference>
<feature type="domain" description="Heterokaryon incompatibility" evidence="2">
    <location>
        <begin position="234"/>
        <end position="348"/>
    </location>
</feature>
<feature type="repeat" description="ANK" evidence="1">
    <location>
        <begin position="159"/>
        <end position="191"/>
    </location>
</feature>
<dbReference type="PROSITE" id="PS50297">
    <property type="entry name" value="ANK_REP_REGION"/>
    <property type="match status" value="2"/>
</dbReference>
<keyword evidence="4" id="KW-1185">Reference proteome</keyword>
<dbReference type="PANTHER" id="PTHR24148:SF73">
    <property type="entry name" value="HET DOMAIN PROTEIN (AFU_ORTHOLOGUE AFUA_8G01020)"/>
    <property type="match status" value="1"/>
</dbReference>
<dbReference type="InterPro" id="IPR052895">
    <property type="entry name" value="HetReg/Transcr_Mod"/>
</dbReference>
<dbReference type="PROSITE" id="PS50088">
    <property type="entry name" value="ANK_REPEAT"/>
    <property type="match status" value="2"/>
</dbReference>
<dbReference type="InterPro" id="IPR002110">
    <property type="entry name" value="Ankyrin_rpt"/>
</dbReference>
<reference evidence="3 4" key="1">
    <citation type="journal article" date="2014" name="BMC Genomics">
        <title>Comparative genome sequencing reveals chemotype-specific gene clusters in the toxigenic black mold Stachybotrys.</title>
        <authorList>
            <person name="Semeiks J."/>
            <person name="Borek D."/>
            <person name="Otwinowski Z."/>
            <person name="Grishin N.V."/>
        </authorList>
    </citation>
    <scope>NUCLEOTIDE SEQUENCE [LARGE SCALE GENOMIC DNA]</scope>
    <source>
        <strain evidence="4">CBS 109288 / IBT 7711</strain>
    </source>
</reference>
<dbReference type="Pfam" id="PF06985">
    <property type="entry name" value="HET"/>
    <property type="match status" value="1"/>
</dbReference>
<gene>
    <name evidence="3" type="ORF">S7711_09223</name>
</gene>
<dbReference type="SUPFAM" id="SSF48403">
    <property type="entry name" value="Ankyrin repeat"/>
    <property type="match status" value="1"/>
</dbReference>
<dbReference type="AlphaFoldDB" id="A0A084ALN1"/>
<dbReference type="Pfam" id="PF12796">
    <property type="entry name" value="Ank_2"/>
    <property type="match status" value="1"/>
</dbReference>
<accession>A0A084ALN1</accession>
<dbReference type="InterPro" id="IPR010730">
    <property type="entry name" value="HET"/>
</dbReference>
<dbReference type="OrthoDB" id="4476201at2759"/>
<dbReference type="SMART" id="SM00248">
    <property type="entry name" value="ANK"/>
    <property type="match status" value="3"/>
</dbReference>
<dbReference type="PANTHER" id="PTHR24148">
    <property type="entry name" value="ANKYRIN REPEAT DOMAIN-CONTAINING PROTEIN 39 HOMOLOG-RELATED"/>
    <property type="match status" value="1"/>
</dbReference>
<evidence type="ECO:0000259" key="2">
    <source>
        <dbReference type="Pfam" id="PF06985"/>
    </source>
</evidence>
<feature type="repeat" description="ANK" evidence="1">
    <location>
        <begin position="126"/>
        <end position="158"/>
    </location>
</feature>
<dbReference type="Proteomes" id="UP000028045">
    <property type="component" value="Unassembled WGS sequence"/>
</dbReference>
<keyword evidence="1" id="KW-0040">ANK repeat</keyword>
<evidence type="ECO:0000313" key="4">
    <source>
        <dbReference type="Proteomes" id="UP000028045"/>
    </source>
</evidence>
<name>A0A084ALN1_STACB</name>
<evidence type="ECO:0000313" key="3">
    <source>
        <dbReference type="EMBL" id="KEY66210.1"/>
    </source>
</evidence>
<dbReference type="HOGENOM" id="CLU_004184_7_0_1"/>
<organism evidence="3 4">
    <name type="scientific">Stachybotrys chartarum (strain CBS 109288 / IBT 7711)</name>
    <name type="common">Toxic black mold</name>
    <name type="synonym">Stilbospora chartarum</name>
    <dbReference type="NCBI Taxonomy" id="1280523"/>
    <lineage>
        <taxon>Eukaryota</taxon>
        <taxon>Fungi</taxon>
        <taxon>Dikarya</taxon>
        <taxon>Ascomycota</taxon>
        <taxon>Pezizomycotina</taxon>
        <taxon>Sordariomycetes</taxon>
        <taxon>Hypocreomycetidae</taxon>
        <taxon>Hypocreales</taxon>
        <taxon>Stachybotryaceae</taxon>
        <taxon>Stachybotrys</taxon>
    </lineage>
</organism>
<sequence length="859" mass="96172">MTNQKVPESTRFTYDSLSRSSQIRLLERLDPAEDGTLCFALTAHDLDASIVPYYCLSYTWGNPFAHGTPFREHFDAVESQYRTDSTVRVLINGKPLRIQKNLYDLLNTLPRNMMRDYANSSVEGTHGRIYLHIAAARGQVDTVETWLRCGVDINMLDDEGNNALHYAAGNGKPDCVPTLLRNGCRSDVKNHNGATPFDLAKADGHNEIVGMLENFSRQTESGTQGEQSVIMPANGRLYFWADAVCINQDDVVEKSTQVSMMDLIYSKASFVVAWLGPSDERSEIGIQTLNTLHNKLKTYRESEIEPFSGQGKDKYQAAGVPYISVQEWDGLASIYQRQWFRRAWIIQEAVLASTLVVYLGNNVMPWRYLGRVAEAIQHLEAKHGTHWSTSYTPASDTGVPVILNMAEVSKWRGYKRNAHPENDKANDYLAFFTSRQLIYHFWTFMATDPRDKVFAYYGLLNLFSSNRRVSDYQLSLTSVYTMTARELIADDGNLQVLAACVGHSQRCNGLPSWVPDFSMSGINPVPTNFTADKGFEYTPPRVADPTSGGLQVKGHYVGEVSGSGNRSGNRPSEKLLFDPSWFSLVLSLRGKGGYGERPYLSSILWTTLCMNMSSESLASSATDKTEASAALGMQFRYFVILLIHAAADGKIREKLGLEVSTKSDLIFSHSEYDPMVEDMEPVLADLDAFSEHDGGRECWLPSREEVLRYWNDFKWNLLRSTNVDSDNGPTDFHLPPGVGMENSRAVGGGYVLTESRIARRCRGFLSVYQSIYGGRHLITVNDKYLGLASLAVRPRDEVWILPGLNSPAILRPVVVELKEDNDTADLPRFEFLGSCYIHGMMDGELVSVVKSPLRDIELV</sequence>
<dbReference type="InterPro" id="IPR036770">
    <property type="entry name" value="Ankyrin_rpt-contain_sf"/>
</dbReference>
<dbReference type="EMBL" id="KL648665">
    <property type="protein sequence ID" value="KEY66210.1"/>
    <property type="molecule type" value="Genomic_DNA"/>
</dbReference>
<proteinExistence type="predicted"/>
<evidence type="ECO:0000256" key="1">
    <source>
        <dbReference type="PROSITE-ProRule" id="PRU00023"/>
    </source>
</evidence>